<dbReference type="Pfam" id="PF13431">
    <property type="entry name" value="TPR_17"/>
    <property type="match status" value="1"/>
</dbReference>
<feature type="repeat" description="TPR" evidence="3">
    <location>
        <begin position="222"/>
        <end position="255"/>
    </location>
</feature>
<evidence type="ECO:0000256" key="3">
    <source>
        <dbReference type="PROSITE-ProRule" id="PRU00339"/>
    </source>
</evidence>
<dbReference type="Gene3D" id="3.10.620.30">
    <property type="match status" value="1"/>
</dbReference>
<protein>
    <submittedName>
        <fullName evidence="5">Tetratricopeptide repeat protein</fullName>
    </submittedName>
</protein>
<dbReference type="EMBL" id="JBHUJD010000006">
    <property type="protein sequence ID" value="MFD2310041.1"/>
    <property type="molecule type" value="Genomic_DNA"/>
</dbReference>
<feature type="domain" description="Transglutaminase-like" evidence="4">
    <location>
        <begin position="65"/>
        <end position="128"/>
    </location>
</feature>
<organism evidence="5 6">
    <name type="scientific">Microbulbifer halophilus</name>
    <dbReference type="NCBI Taxonomy" id="453963"/>
    <lineage>
        <taxon>Bacteria</taxon>
        <taxon>Pseudomonadati</taxon>
        <taxon>Pseudomonadota</taxon>
        <taxon>Gammaproteobacteria</taxon>
        <taxon>Cellvibrionales</taxon>
        <taxon>Microbulbiferaceae</taxon>
        <taxon>Microbulbifer</taxon>
    </lineage>
</organism>
<sequence>MKAPFILAPILLLSACAPVPDHPVDTRSALSGEVILGRPLDPGRLPEDRLLSLTPEIRAYLASIAPDSPPRQRLTALIRAFEEGEFAVEYDADSTLTAAETYQQQRGNCMAFTLMMVAMARALGAEAHFNEVEVPPVWSHDEAQTLVIYRHINMVSRGRRGRRVVDFDLAAYDPVYDQRKLSDSAAFAQYYSNRGMELMQRDRREQAFLYLRKALQLNPGDSDLWSNLGALYSRFGHENQAEQSYLRALQLQPGHLLAISNLERLYRNSGRIQLADRYAKKARYHRRHNPYHLYYRARDAYEQGDYRQARTELRRALRRYEEDHRFHFLMGLTSYRLGKMEKSHKSFLEAFSLIDNPATRNAYMRKLDYLKREGR</sequence>
<gene>
    <name evidence="5" type="ORF">ACFSKX_06375</name>
</gene>
<dbReference type="InterPro" id="IPR051685">
    <property type="entry name" value="Ycf3/AcsC/BcsC/TPR_MFPF"/>
</dbReference>
<dbReference type="Gene3D" id="1.25.40.10">
    <property type="entry name" value="Tetratricopeptide repeat domain"/>
    <property type="match status" value="2"/>
</dbReference>
<accession>A0ABW5E8W8</accession>
<dbReference type="InterPro" id="IPR019734">
    <property type="entry name" value="TPR_rpt"/>
</dbReference>
<dbReference type="InterPro" id="IPR038765">
    <property type="entry name" value="Papain-like_cys_pep_sf"/>
</dbReference>
<dbReference type="InterPro" id="IPR002931">
    <property type="entry name" value="Transglutaminase-like"/>
</dbReference>
<keyword evidence="1" id="KW-0677">Repeat</keyword>
<comment type="caution">
    <text evidence="5">The sequence shown here is derived from an EMBL/GenBank/DDBJ whole genome shotgun (WGS) entry which is preliminary data.</text>
</comment>
<dbReference type="SUPFAM" id="SSF54001">
    <property type="entry name" value="Cysteine proteinases"/>
    <property type="match status" value="1"/>
</dbReference>
<dbReference type="SMART" id="SM00028">
    <property type="entry name" value="TPR"/>
    <property type="match status" value="4"/>
</dbReference>
<dbReference type="SUPFAM" id="SSF48452">
    <property type="entry name" value="TPR-like"/>
    <property type="match status" value="1"/>
</dbReference>
<dbReference type="PANTHER" id="PTHR44943">
    <property type="entry name" value="CELLULOSE SYNTHASE OPERON PROTEIN C"/>
    <property type="match status" value="1"/>
</dbReference>
<proteinExistence type="predicted"/>
<name>A0ABW5E8W8_9GAMM</name>
<feature type="repeat" description="TPR" evidence="3">
    <location>
        <begin position="188"/>
        <end position="221"/>
    </location>
</feature>
<dbReference type="RefSeq" id="WP_265720004.1">
    <property type="nucleotide sequence ID" value="NZ_JAPIVK010000001.1"/>
</dbReference>
<dbReference type="Pfam" id="PF13432">
    <property type="entry name" value="TPR_16"/>
    <property type="match status" value="1"/>
</dbReference>
<dbReference type="PROSITE" id="PS50293">
    <property type="entry name" value="TPR_REGION"/>
    <property type="match status" value="1"/>
</dbReference>
<dbReference type="PROSITE" id="PS51257">
    <property type="entry name" value="PROKAR_LIPOPROTEIN"/>
    <property type="match status" value="1"/>
</dbReference>
<dbReference type="PROSITE" id="PS50005">
    <property type="entry name" value="TPR"/>
    <property type="match status" value="2"/>
</dbReference>
<dbReference type="PANTHER" id="PTHR44943:SF8">
    <property type="entry name" value="TPR REPEAT-CONTAINING PROTEIN MJ0263"/>
    <property type="match status" value="1"/>
</dbReference>
<reference evidence="6" key="1">
    <citation type="journal article" date="2019" name="Int. J. Syst. Evol. Microbiol.">
        <title>The Global Catalogue of Microorganisms (GCM) 10K type strain sequencing project: providing services to taxonomists for standard genome sequencing and annotation.</title>
        <authorList>
            <consortium name="The Broad Institute Genomics Platform"/>
            <consortium name="The Broad Institute Genome Sequencing Center for Infectious Disease"/>
            <person name="Wu L."/>
            <person name="Ma J."/>
        </authorList>
    </citation>
    <scope>NUCLEOTIDE SEQUENCE [LARGE SCALE GENOMIC DNA]</scope>
    <source>
        <strain evidence="6">KCTC 12848</strain>
    </source>
</reference>
<evidence type="ECO:0000313" key="5">
    <source>
        <dbReference type="EMBL" id="MFD2310041.1"/>
    </source>
</evidence>
<dbReference type="Proteomes" id="UP001597425">
    <property type="component" value="Unassembled WGS sequence"/>
</dbReference>
<evidence type="ECO:0000259" key="4">
    <source>
        <dbReference type="Pfam" id="PF01841"/>
    </source>
</evidence>
<keyword evidence="6" id="KW-1185">Reference proteome</keyword>
<keyword evidence="2 3" id="KW-0802">TPR repeat</keyword>
<dbReference type="InterPro" id="IPR011990">
    <property type="entry name" value="TPR-like_helical_dom_sf"/>
</dbReference>
<dbReference type="Pfam" id="PF01841">
    <property type="entry name" value="Transglut_core"/>
    <property type="match status" value="1"/>
</dbReference>
<evidence type="ECO:0000313" key="6">
    <source>
        <dbReference type="Proteomes" id="UP001597425"/>
    </source>
</evidence>
<evidence type="ECO:0000256" key="2">
    <source>
        <dbReference type="ARBA" id="ARBA00022803"/>
    </source>
</evidence>
<evidence type="ECO:0000256" key="1">
    <source>
        <dbReference type="ARBA" id="ARBA00022737"/>
    </source>
</evidence>